<evidence type="ECO:0000313" key="2">
    <source>
        <dbReference type="EMBL" id="VCW97820.1"/>
    </source>
</evidence>
<protein>
    <submittedName>
        <fullName evidence="2">Uncharacterized protein</fullName>
    </submittedName>
</protein>
<evidence type="ECO:0000313" key="3">
    <source>
        <dbReference type="Proteomes" id="UP000269945"/>
    </source>
</evidence>
<dbReference type="Proteomes" id="UP000269945">
    <property type="component" value="Unassembled WGS sequence"/>
</dbReference>
<sequence length="86" mass="9312">MTKEVLTGQSQAGEGRVPTSRSRRWLPCRSSEMGAHMSHVPWQVSQMKESTKMTTARKPPTEAPTITATVESRSGGSGEGKETDPP</sequence>
<comment type="caution">
    <text evidence="2">The sequence shown here is derived from an EMBL/GenBank/DDBJ whole genome shotgun (WGS) entry which is preliminary data.</text>
</comment>
<organism evidence="2 3">
    <name type="scientific">Gulo gulo</name>
    <name type="common">Wolverine</name>
    <name type="synonym">Gluton</name>
    <dbReference type="NCBI Taxonomy" id="48420"/>
    <lineage>
        <taxon>Eukaryota</taxon>
        <taxon>Metazoa</taxon>
        <taxon>Chordata</taxon>
        <taxon>Craniata</taxon>
        <taxon>Vertebrata</taxon>
        <taxon>Euteleostomi</taxon>
        <taxon>Mammalia</taxon>
        <taxon>Eutheria</taxon>
        <taxon>Laurasiatheria</taxon>
        <taxon>Carnivora</taxon>
        <taxon>Caniformia</taxon>
        <taxon>Musteloidea</taxon>
        <taxon>Mustelidae</taxon>
        <taxon>Guloninae</taxon>
        <taxon>Gulo</taxon>
    </lineage>
</organism>
<feature type="region of interest" description="Disordered" evidence="1">
    <location>
        <begin position="1"/>
        <end position="86"/>
    </location>
</feature>
<proteinExistence type="predicted"/>
<dbReference type="AlphaFoldDB" id="A0A9X9LWI4"/>
<keyword evidence="3" id="KW-1185">Reference proteome</keyword>
<accession>A0A9X9LWI4</accession>
<dbReference type="EMBL" id="CYRY02023166">
    <property type="protein sequence ID" value="VCW97820.1"/>
    <property type="molecule type" value="Genomic_DNA"/>
</dbReference>
<reference evidence="2 3" key="1">
    <citation type="submission" date="2018-10" db="EMBL/GenBank/DDBJ databases">
        <authorList>
            <person name="Ekblom R."/>
            <person name="Jareborg N."/>
        </authorList>
    </citation>
    <scope>NUCLEOTIDE SEQUENCE [LARGE SCALE GENOMIC DNA]</scope>
    <source>
        <tissue evidence="2">Muscle</tissue>
    </source>
</reference>
<gene>
    <name evidence="2" type="ORF">BN2614_LOCUS5</name>
</gene>
<feature type="compositionally biased region" description="Polar residues" evidence="1">
    <location>
        <begin position="43"/>
        <end position="54"/>
    </location>
</feature>
<name>A0A9X9LWI4_GULGU</name>
<evidence type="ECO:0000256" key="1">
    <source>
        <dbReference type="SAM" id="MobiDB-lite"/>
    </source>
</evidence>